<keyword evidence="3" id="KW-1185">Reference proteome</keyword>
<proteinExistence type="predicted"/>
<feature type="coiled-coil region" evidence="1">
    <location>
        <begin position="28"/>
        <end position="55"/>
    </location>
</feature>
<gene>
    <name evidence="2" type="ORF">CLH61_03610</name>
</gene>
<name>A0A2G1UNY2_9GAMM</name>
<evidence type="ECO:0000313" key="3">
    <source>
        <dbReference type="Proteomes" id="UP000231409"/>
    </source>
</evidence>
<protein>
    <submittedName>
        <fullName evidence="2">AraC family transcriptional regulator</fullName>
    </submittedName>
</protein>
<keyword evidence="1" id="KW-0175">Coiled coil</keyword>
<dbReference type="Proteomes" id="UP000231409">
    <property type="component" value="Unassembled WGS sequence"/>
</dbReference>
<dbReference type="EMBL" id="NTFH01000004">
    <property type="protein sequence ID" value="PHQ16188.1"/>
    <property type="molecule type" value="Genomic_DNA"/>
</dbReference>
<sequence>MYPVLLLIILLAVSGPGYGQSAESVAGAAGLDADIASLEAEVAQLGQSVFSLEEELLHPADTRVEIFVSLPGRSALAPDSLVLHIDGQPVSSHLYSLRERTALQEGGVQRIYIGNLALGSHQLQASLTAQAANDRFVRHDTTFTFRKRRGETRLKLLLDAPAPAHEPVITLRELK</sequence>
<dbReference type="AlphaFoldDB" id="A0A2G1UNY2"/>
<comment type="caution">
    <text evidence="2">The sequence shown here is derived from an EMBL/GenBank/DDBJ whole genome shotgun (WGS) entry which is preliminary data.</text>
</comment>
<evidence type="ECO:0000256" key="1">
    <source>
        <dbReference type="SAM" id="Coils"/>
    </source>
</evidence>
<accession>A0A2G1UNY2</accession>
<organism evidence="2 3">
    <name type="scientific">Marinobacter profundi</name>
    <dbReference type="NCBI Taxonomy" id="2666256"/>
    <lineage>
        <taxon>Bacteria</taxon>
        <taxon>Pseudomonadati</taxon>
        <taxon>Pseudomonadota</taxon>
        <taxon>Gammaproteobacteria</taxon>
        <taxon>Pseudomonadales</taxon>
        <taxon>Marinobacteraceae</taxon>
        <taxon>Marinobacter</taxon>
    </lineage>
</organism>
<evidence type="ECO:0000313" key="2">
    <source>
        <dbReference type="EMBL" id="PHQ16188.1"/>
    </source>
</evidence>
<dbReference type="RefSeq" id="WP_099613354.1">
    <property type="nucleotide sequence ID" value="NZ_KZ319368.1"/>
</dbReference>
<reference evidence="2 3" key="1">
    <citation type="submission" date="2017-09" db="EMBL/GenBank/DDBJ databases">
        <title>The draft genome sequences of Marinobacter sp. PWS21.</title>
        <authorList>
            <person name="Cao J."/>
        </authorList>
    </citation>
    <scope>NUCLEOTIDE SEQUENCE [LARGE SCALE GENOMIC DNA]</scope>
    <source>
        <strain evidence="2 3">PWS21</strain>
    </source>
</reference>